<dbReference type="GO" id="GO:0030746">
    <property type="term" value="F:isoflavone 4'-O-methyltransferase activity"/>
    <property type="evidence" value="ECO:0007669"/>
    <property type="project" value="UniProtKB-ARBA"/>
</dbReference>
<dbReference type="EMBL" id="KU361335">
    <property type="protein sequence ID" value="ANN44950.1"/>
    <property type="molecule type" value="mRNA"/>
</dbReference>
<dbReference type="BRENDA" id="2.1.1.4">
    <property type="organism ID" value="3175"/>
</dbReference>
<evidence type="ECO:0000256" key="2">
    <source>
        <dbReference type="ARBA" id="ARBA00022679"/>
    </source>
</evidence>
<evidence type="ECO:0000256" key="1">
    <source>
        <dbReference type="ARBA" id="ARBA00022603"/>
    </source>
</evidence>
<evidence type="ECO:0000313" key="7">
    <source>
        <dbReference type="EMBL" id="ANN44950.1"/>
    </source>
</evidence>
<evidence type="ECO:0000313" key="9">
    <source>
        <dbReference type="Proteomes" id="UP000091857"/>
    </source>
</evidence>
<dbReference type="InterPro" id="IPR001077">
    <property type="entry name" value="COMT_C"/>
</dbReference>
<dbReference type="Pfam" id="PF00891">
    <property type="entry name" value="Methyltransf_2"/>
    <property type="match status" value="1"/>
</dbReference>
<name>A0A193DSQ2_MANES</name>
<dbReference type="PIRSF" id="PIRSF005739">
    <property type="entry name" value="O-mtase"/>
    <property type="match status" value="1"/>
</dbReference>
<reference evidence="8 9" key="2">
    <citation type="submission" date="2016-02" db="EMBL/GenBank/DDBJ databases">
        <title>WGS assembly of Manihot esculenta.</title>
        <authorList>
            <person name="Bredeson J.V."/>
            <person name="Prochnik S.E."/>
            <person name="Lyons J.B."/>
            <person name="Schmutz J."/>
            <person name="Grimwood J."/>
            <person name="Vrebalov J."/>
            <person name="Bart R.S."/>
            <person name="Amuge T."/>
            <person name="Ferguson M.E."/>
            <person name="Green R."/>
            <person name="Putnam N."/>
            <person name="Stites J."/>
            <person name="Rounsley S."/>
            <person name="Rokhsar D.S."/>
        </authorList>
    </citation>
    <scope>NUCLEOTIDE SEQUENCE [LARGE SCALE GENOMIC DNA]</scope>
    <source>
        <strain evidence="9">cv. AM560-2</strain>
        <tissue evidence="8">Leaf</tissue>
    </source>
</reference>
<dbReference type="SUPFAM" id="SSF53335">
    <property type="entry name" value="S-adenosyl-L-methionine-dependent methyltransferases"/>
    <property type="match status" value="1"/>
</dbReference>
<feature type="active site" description="Proton acceptor" evidence="4">
    <location>
        <position position="264"/>
    </location>
</feature>
<dbReference type="OrthoDB" id="2410195at2759"/>
<dbReference type="InterPro" id="IPR016461">
    <property type="entry name" value="COMT-like"/>
</dbReference>
<feature type="domain" description="O-methyltransferase C-terminal" evidence="5">
    <location>
        <begin position="134"/>
        <end position="343"/>
    </location>
</feature>
<proteinExistence type="evidence at transcript level"/>
<protein>
    <submittedName>
        <fullName evidence="7">ASMT2</fullName>
    </submittedName>
</protein>
<dbReference type="GO" id="GO:0046983">
    <property type="term" value="F:protein dimerization activity"/>
    <property type="evidence" value="ECO:0007669"/>
    <property type="project" value="InterPro"/>
</dbReference>
<dbReference type="SUPFAM" id="SSF46785">
    <property type="entry name" value="Winged helix' DNA-binding domain"/>
    <property type="match status" value="1"/>
</dbReference>
<keyword evidence="9" id="KW-1185">Reference proteome</keyword>
<dbReference type="InterPro" id="IPR029063">
    <property type="entry name" value="SAM-dependent_MTases_sf"/>
</dbReference>
<dbReference type="Gene3D" id="3.40.50.150">
    <property type="entry name" value="Vaccinia Virus protein VP39"/>
    <property type="match status" value="1"/>
</dbReference>
<dbReference type="GO" id="GO:0008171">
    <property type="term" value="F:O-methyltransferase activity"/>
    <property type="evidence" value="ECO:0000318"/>
    <property type="project" value="GO_Central"/>
</dbReference>
<evidence type="ECO:0000313" key="8">
    <source>
        <dbReference type="EMBL" id="OAY24873.1"/>
    </source>
</evidence>
<dbReference type="FunFam" id="3.40.50.150:FF:000206">
    <property type="entry name" value="O-methyltransferase ZRP4"/>
    <property type="match status" value="1"/>
</dbReference>
<dbReference type="GO" id="GO:0008757">
    <property type="term" value="F:S-adenosylmethionine-dependent methyltransferase activity"/>
    <property type="evidence" value="ECO:0000318"/>
    <property type="project" value="GO_Central"/>
</dbReference>
<dbReference type="Gramene" id="Manes.17G050500.1.v8.1">
    <property type="protein sequence ID" value="Manes.17G050500.1.v8.1.CDS"/>
    <property type="gene ID" value="Manes.17G050500.v8.1"/>
</dbReference>
<gene>
    <name evidence="8" type="ORF">MANES_17G050500</name>
</gene>
<evidence type="ECO:0000256" key="4">
    <source>
        <dbReference type="PIRSR" id="PIRSR005739-1"/>
    </source>
</evidence>
<keyword evidence="2" id="KW-0808">Transferase</keyword>
<dbReference type="InterPro" id="IPR036388">
    <property type="entry name" value="WH-like_DNA-bd_sf"/>
</dbReference>
<dbReference type="STRING" id="3983.A0A193DSQ2"/>
<dbReference type="Gene3D" id="1.10.10.10">
    <property type="entry name" value="Winged helix-like DNA-binding domain superfamily/Winged helix DNA-binding domain"/>
    <property type="match status" value="1"/>
</dbReference>
<dbReference type="EMBL" id="CM004403">
    <property type="protein sequence ID" value="OAY24873.1"/>
    <property type="molecule type" value="Genomic_DNA"/>
</dbReference>
<dbReference type="AlphaFoldDB" id="A0A193DSQ2"/>
<dbReference type="OMA" id="ANCIKIM"/>
<dbReference type="GO" id="GO:0032259">
    <property type="term" value="P:methylation"/>
    <property type="evidence" value="ECO:0000318"/>
    <property type="project" value="GO_Central"/>
</dbReference>
<dbReference type="InterPro" id="IPR012967">
    <property type="entry name" value="COMT_dimerisation"/>
</dbReference>
<keyword evidence="1" id="KW-0489">Methyltransferase</keyword>
<dbReference type="FunFam" id="1.10.10.10:FF:000213">
    <property type="entry name" value="Coniferyl alcohol 9-O-methyltransferase"/>
    <property type="match status" value="1"/>
</dbReference>
<evidence type="ECO:0000259" key="6">
    <source>
        <dbReference type="Pfam" id="PF08100"/>
    </source>
</evidence>
<dbReference type="Pfam" id="PF08100">
    <property type="entry name" value="Dimerisation"/>
    <property type="match status" value="1"/>
</dbReference>
<dbReference type="Proteomes" id="UP000091857">
    <property type="component" value="Chromosome 17"/>
</dbReference>
<dbReference type="PANTHER" id="PTHR11746">
    <property type="entry name" value="O-METHYLTRANSFERASE"/>
    <property type="match status" value="1"/>
</dbReference>
<dbReference type="InterPro" id="IPR036390">
    <property type="entry name" value="WH_DNA-bd_sf"/>
</dbReference>
<keyword evidence="3" id="KW-0949">S-adenosyl-L-methionine</keyword>
<evidence type="ECO:0000256" key="3">
    <source>
        <dbReference type="ARBA" id="ARBA00022691"/>
    </source>
</evidence>
<organism evidence="7">
    <name type="scientific">Manihot esculenta</name>
    <name type="common">Cassava</name>
    <name type="synonym">Jatropha manihot</name>
    <dbReference type="NCBI Taxonomy" id="3983"/>
    <lineage>
        <taxon>Eukaryota</taxon>
        <taxon>Viridiplantae</taxon>
        <taxon>Streptophyta</taxon>
        <taxon>Embryophyta</taxon>
        <taxon>Tracheophyta</taxon>
        <taxon>Spermatophyta</taxon>
        <taxon>Magnoliopsida</taxon>
        <taxon>eudicotyledons</taxon>
        <taxon>Gunneridae</taxon>
        <taxon>Pentapetalae</taxon>
        <taxon>rosids</taxon>
        <taxon>fabids</taxon>
        <taxon>Malpighiales</taxon>
        <taxon>Euphorbiaceae</taxon>
        <taxon>Crotonoideae</taxon>
        <taxon>Manihoteae</taxon>
        <taxon>Manihot</taxon>
    </lineage>
</organism>
<reference evidence="7" key="1">
    <citation type="submission" date="2015-12" db="EMBL/GenBank/DDBJ databases">
        <authorList>
            <person name="Shamseldin A."/>
            <person name="Moawad H."/>
            <person name="Abd El-Rahim W.M."/>
            <person name="Sadowsky M.J."/>
        </authorList>
    </citation>
    <scope>NUCLEOTIDE SEQUENCE</scope>
</reference>
<dbReference type="CDD" id="cd02440">
    <property type="entry name" value="AdoMet_MTases"/>
    <property type="match status" value="1"/>
</dbReference>
<sequence length="361" mass="40517">MELHQELGSNDEMFQAQCYIYKHMYHYFESMSLKCAVQLGIPDIIHKHGKPITIPELASALQVSPTKVNSLQRVMRMLAHSGFFASAKMHENQEGEEEGYILTTTSSILLRKDSPTSLTTTVLAMLDPALITPWFSLSDCFQGNELTAFETFHGMSFLEYGRQNLEFFNFLKEAMACDSQLVSLILKNHKEMFEGVASLVDVGGGTGTLARALSDAYPHMKCTVLDLPQVVADLPESKSLKFVAGDMFQTIPSADAVLIKSVLHNWSDEACIKILKRCREAIGCTDRGGKVIIIEMVINEKKDESKQLAETKLFADMQMMLVCTGRERNEKEWARLFMDAGFSRYKMTTTCGLNSIIEVYP</sequence>
<accession>A0A193DSQ2</accession>
<dbReference type="PROSITE" id="PS51683">
    <property type="entry name" value="SAM_OMT_II"/>
    <property type="match status" value="1"/>
</dbReference>
<feature type="domain" description="O-methyltransferase dimerisation" evidence="6">
    <location>
        <begin position="22"/>
        <end position="111"/>
    </location>
</feature>
<dbReference type="GO" id="GO:0009701">
    <property type="term" value="P:isoflavonoid phytoalexin biosynthetic process"/>
    <property type="evidence" value="ECO:0007669"/>
    <property type="project" value="UniProtKB-ARBA"/>
</dbReference>
<evidence type="ECO:0000259" key="5">
    <source>
        <dbReference type="Pfam" id="PF00891"/>
    </source>
</evidence>